<protein>
    <submittedName>
        <fullName evidence="2">Uncharacterized protein</fullName>
    </submittedName>
</protein>
<accession>A0A7W7WZE8</accession>
<feature type="transmembrane region" description="Helical" evidence="1">
    <location>
        <begin position="78"/>
        <end position="97"/>
    </location>
</feature>
<name>A0A7W7WZE8_9PSEU</name>
<reference evidence="2 3" key="1">
    <citation type="submission" date="2020-08" db="EMBL/GenBank/DDBJ databases">
        <title>Sequencing the genomes of 1000 actinobacteria strains.</title>
        <authorList>
            <person name="Klenk H.-P."/>
        </authorList>
    </citation>
    <scope>NUCLEOTIDE SEQUENCE [LARGE SCALE GENOMIC DNA]</scope>
    <source>
        <strain evidence="2 3">DSM 45084</strain>
    </source>
</reference>
<organism evidence="2 3">
    <name type="scientific">Saccharothrix violaceirubra</name>
    <dbReference type="NCBI Taxonomy" id="413306"/>
    <lineage>
        <taxon>Bacteria</taxon>
        <taxon>Bacillati</taxon>
        <taxon>Actinomycetota</taxon>
        <taxon>Actinomycetes</taxon>
        <taxon>Pseudonocardiales</taxon>
        <taxon>Pseudonocardiaceae</taxon>
        <taxon>Saccharothrix</taxon>
    </lineage>
</organism>
<evidence type="ECO:0000313" key="3">
    <source>
        <dbReference type="Proteomes" id="UP000542674"/>
    </source>
</evidence>
<keyword evidence="1" id="KW-0812">Transmembrane</keyword>
<dbReference type="EMBL" id="JACHJS010000001">
    <property type="protein sequence ID" value="MBB4969227.1"/>
    <property type="molecule type" value="Genomic_DNA"/>
</dbReference>
<keyword evidence="1" id="KW-1133">Transmembrane helix</keyword>
<dbReference type="RefSeq" id="WP_184674916.1">
    <property type="nucleotide sequence ID" value="NZ_BAABAI010000021.1"/>
</dbReference>
<feature type="transmembrane region" description="Helical" evidence="1">
    <location>
        <begin position="185"/>
        <end position="203"/>
    </location>
</feature>
<gene>
    <name evidence="2" type="ORF">F4559_006586</name>
</gene>
<keyword evidence="1" id="KW-0472">Membrane</keyword>
<feature type="transmembrane region" description="Helical" evidence="1">
    <location>
        <begin position="103"/>
        <end position="122"/>
    </location>
</feature>
<proteinExistence type="predicted"/>
<feature type="transmembrane region" description="Helical" evidence="1">
    <location>
        <begin position="153"/>
        <end position="173"/>
    </location>
</feature>
<feature type="transmembrane region" description="Helical" evidence="1">
    <location>
        <begin position="209"/>
        <end position="229"/>
    </location>
</feature>
<feature type="transmembrane region" description="Helical" evidence="1">
    <location>
        <begin position="241"/>
        <end position="260"/>
    </location>
</feature>
<feature type="transmembrane region" description="Helical" evidence="1">
    <location>
        <begin position="266"/>
        <end position="288"/>
    </location>
</feature>
<sequence length="295" mass="30158">MARPGLSVVAAAGVCLVAYSFLVGLWPSRSGADLDLVLLVRSWVNLPTGLGEDFGFLGIALLLLVVGTRAERAVPRRAVLPVAAGVVLTAVLALAGAEPLVDDSVITPALTAGLALLLVNVVKPLLRRAPALAAFVLVEVACLLVLLGTAAGLPLLAAAAGLVPVVVWGLLAALRVEDRVSTRHLALVGLPGFAVLVAADRLSPDTLPFWRPLGAVYAVLLFAIALPRGADLAGRAAVRWLADRAVVLVVAVIAIGYPLLGLLGEVLPAAVTVVVGVLVTGVAGDLAYRGLRRVT</sequence>
<feature type="transmembrane region" description="Helical" evidence="1">
    <location>
        <begin position="129"/>
        <end position="147"/>
    </location>
</feature>
<feature type="transmembrane region" description="Helical" evidence="1">
    <location>
        <begin position="44"/>
        <end position="66"/>
    </location>
</feature>
<keyword evidence="3" id="KW-1185">Reference proteome</keyword>
<comment type="caution">
    <text evidence="2">The sequence shown here is derived from an EMBL/GenBank/DDBJ whole genome shotgun (WGS) entry which is preliminary data.</text>
</comment>
<dbReference type="AlphaFoldDB" id="A0A7W7WZE8"/>
<evidence type="ECO:0000256" key="1">
    <source>
        <dbReference type="SAM" id="Phobius"/>
    </source>
</evidence>
<dbReference type="Proteomes" id="UP000542674">
    <property type="component" value="Unassembled WGS sequence"/>
</dbReference>
<evidence type="ECO:0000313" key="2">
    <source>
        <dbReference type="EMBL" id="MBB4969227.1"/>
    </source>
</evidence>